<protein>
    <recommendedName>
        <fullName evidence="1">Reverse transcriptase/retrotransposon-derived protein RNase H-like domain-containing protein</fullName>
    </recommendedName>
</protein>
<dbReference type="Proteomes" id="UP000826271">
    <property type="component" value="Unassembled WGS sequence"/>
</dbReference>
<dbReference type="SUPFAM" id="SSF56672">
    <property type="entry name" value="DNA/RNA polymerases"/>
    <property type="match status" value="1"/>
</dbReference>
<feature type="domain" description="Reverse transcriptase/retrotransposon-derived protein RNase H-like" evidence="1">
    <location>
        <begin position="164"/>
        <end position="235"/>
    </location>
</feature>
<proteinExistence type="predicted"/>
<sequence>MLLFDETEDSIDPLSFSPDEIARPTETSYTLMTISHSSYTGQHEPTTLCFPAIINNHQVIDLVGSGSTNNFLHTHLMNHLGVKLHPCTPFTVTVGNGELLHYHHAAEPLNIMVQDHTFIDVFYPLPIHSSFEATPPSPHSSLIYSRKVASFGLLRPLKLLNHSKKLLSQPHLALPYFSQPFIVKIDASSKALGAVLTQSGHPIAYFSKKIMPKFYGALTYLKEMMAITSAVTDLKSLRTLNLQMVQTPEQQQWVTKLLGFNYEICYKPGPENTVAEALSRRELLQLPNFSTPHFRYLEERKKYWAENTLGRILIHQVQSKQACWTVQRRPNTLCWNESQGAAATGLLRAKIMGLMDVTQ</sequence>
<dbReference type="AlphaFoldDB" id="A0AAV6WMA5"/>
<dbReference type="Gene3D" id="3.10.20.370">
    <property type="match status" value="1"/>
</dbReference>
<evidence type="ECO:0000313" key="2">
    <source>
        <dbReference type="EMBL" id="KAG8371229.1"/>
    </source>
</evidence>
<keyword evidence="3" id="KW-1185">Reference proteome</keyword>
<dbReference type="CDD" id="cd00303">
    <property type="entry name" value="retropepsin_like"/>
    <property type="match status" value="1"/>
</dbReference>
<dbReference type="PANTHER" id="PTHR34072:SF50">
    <property type="entry name" value="NUCLEOTIDYLTRANSFERASE, RIBONUCLEASE H"/>
    <property type="match status" value="1"/>
</dbReference>
<dbReference type="InterPro" id="IPR041577">
    <property type="entry name" value="RT_RNaseH_2"/>
</dbReference>
<accession>A0AAV6WMA5</accession>
<dbReference type="Pfam" id="PF17919">
    <property type="entry name" value="RT_RNaseH_2"/>
    <property type="match status" value="1"/>
</dbReference>
<comment type="caution">
    <text evidence="2">The sequence shown here is derived from an EMBL/GenBank/DDBJ whole genome shotgun (WGS) entry which is preliminary data.</text>
</comment>
<name>A0AAV6WMA5_9LAMI</name>
<reference evidence="2" key="1">
    <citation type="submission" date="2019-10" db="EMBL/GenBank/DDBJ databases">
        <authorList>
            <person name="Zhang R."/>
            <person name="Pan Y."/>
            <person name="Wang J."/>
            <person name="Ma R."/>
            <person name="Yu S."/>
        </authorList>
    </citation>
    <scope>NUCLEOTIDE SEQUENCE</scope>
    <source>
        <strain evidence="2">LA-IB0</strain>
        <tissue evidence="2">Leaf</tissue>
    </source>
</reference>
<evidence type="ECO:0000259" key="1">
    <source>
        <dbReference type="Pfam" id="PF17919"/>
    </source>
</evidence>
<evidence type="ECO:0000313" key="3">
    <source>
        <dbReference type="Proteomes" id="UP000826271"/>
    </source>
</evidence>
<dbReference type="EMBL" id="WHWC01000013">
    <property type="protein sequence ID" value="KAG8371229.1"/>
    <property type="molecule type" value="Genomic_DNA"/>
</dbReference>
<gene>
    <name evidence="2" type="ORF">BUALT_Bualt13G0066000</name>
</gene>
<dbReference type="PANTHER" id="PTHR34072">
    <property type="entry name" value="ENZYMATIC POLYPROTEIN-RELATED"/>
    <property type="match status" value="1"/>
</dbReference>
<organism evidence="2 3">
    <name type="scientific">Buddleja alternifolia</name>
    <dbReference type="NCBI Taxonomy" id="168488"/>
    <lineage>
        <taxon>Eukaryota</taxon>
        <taxon>Viridiplantae</taxon>
        <taxon>Streptophyta</taxon>
        <taxon>Embryophyta</taxon>
        <taxon>Tracheophyta</taxon>
        <taxon>Spermatophyta</taxon>
        <taxon>Magnoliopsida</taxon>
        <taxon>eudicotyledons</taxon>
        <taxon>Gunneridae</taxon>
        <taxon>Pentapetalae</taxon>
        <taxon>asterids</taxon>
        <taxon>lamiids</taxon>
        <taxon>Lamiales</taxon>
        <taxon>Scrophulariaceae</taxon>
        <taxon>Buddlejeae</taxon>
        <taxon>Buddleja</taxon>
    </lineage>
</organism>
<dbReference type="InterPro" id="IPR043502">
    <property type="entry name" value="DNA/RNA_pol_sf"/>
</dbReference>